<sequence length="39" mass="4835">MCSRKYKKDFLETSPYKPEEGMRQQEFPRFFIIFIKEAD</sequence>
<dbReference type="EMBL" id="BARU01026469">
    <property type="protein sequence ID" value="GAH76211.1"/>
    <property type="molecule type" value="Genomic_DNA"/>
</dbReference>
<protein>
    <submittedName>
        <fullName evidence="1">Uncharacterized protein</fullName>
    </submittedName>
</protein>
<gene>
    <name evidence="1" type="ORF">S03H2_42509</name>
</gene>
<accession>X1I1C1</accession>
<evidence type="ECO:0000313" key="1">
    <source>
        <dbReference type="EMBL" id="GAH76211.1"/>
    </source>
</evidence>
<comment type="caution">
    <text evidence="1">The sequence shown here is derived from an EMBL/GenBank/DDBJ whole genome shotgun (WGS) entry which is preliminary data.</text>
</comment>
<organism evidence="1">
    <name type="scientific">marine sediment metagenome</name>
    <dbReference type="NCBI Taxonomy" id="412755"/>
    <lineage>
        <taxon>unclassified sequences</taxon>
        <taxon>metagenomes</taxon>
        <taxon>ecological metagenomes</taxon>
    </lineage>
</organism>
<reference evidence="1" key="1">
    <citation type="journal article" date="2014" name="Front. Microbiol.">
        <title>High frequency of phylogenetically diverse reductive dehalogenase-homologous genes in deep subseafloor sedimentary metagenomes.</title>
        <authorList>
            <person name="Kawai M."/>
            <person name="Futagami T."/>
            <person name="Toyoda A."/>
            <person name="Takaki Y."/>
            <person name="Nishi S."/>
            <person name="Hori S."/>
            <person name="Arai W."/>
            <person name="Tsubouchi T."/>
            <person name="Morono Y."/>
            <person name="Uchiyama I."/>
            <person name="Ito T."/>
            <person name="Fujiyama A."/>
            <person name="Inagaki F."/>
            <person name="Takami H."/>
        </authorList>
    </citation>
    <scope>NUCLEOTIDE SEQUENCE</scope>
    <source>
        <strain evidence="1">Expedition CK06-06</strain>
    </source>
</reference>
<dbReference type="AlphaFoldDB" id="X1I1C1"/>
<proteinExistence type="predicted"/>
<name>X1I1C1_9ZZZZ</name>